<dbReference type="Pfam" id="PF09998">
    <property type="entry name" value="DUF2239"/>
    <property type="match status" value="1"/>
</dbReference>
<evidence type="ECO:0000313" key="3">
    <source>
        <dbReference type="Proteomes" id="UP000094969"/>
    </source>
</evidence>
<dbReference type="AlphaFoldDB" id="A0A1D7TZM2"/>
<evidence type="ECO:0000256" key="1">
    <source>
        <dbReference type="SAM" id="MobiDB-lite"/>
    </source>
</evidence>
<dbReference type="RefSeq" id="WP_069689784.1">
    <property type="nucleotide sequence ID" value="NZ_CP017147.1"/>
</dbReference>
<dbReference type="STRING" id="1526658.BHK69_08915"/>
<dbReference type="Proteomes" id="UP000094969">
    <property type="component" value="Chromosome"/>
</dbReference>
<evidence type="ECO:0008006" key="4">
    <source>
        <dbReference type="Google" id="ProtNLM"/>
    </source>
</evidence>
<accession>A0A1D7TZM2</accession>
<organism evidence="2 3">
    <name type="scientific">Bosea vaviloviae</name>
    <dbReference type="NCBI Taxonomy" id="1526658"/>
    <lineage>
        <taxon>Bacteria</taxon>
        <taxon>Pseudomonadati</taxon>
        <taxon>Pseudomonadota</taxon>
        <taxon>Alphaproteobacteria</taxon>
        <taxon>Hyphomicrobiales</taxon>
        <taxon>Boseaceae</taxon>
        <taxon>Bosea</taxon>
    </lineage>
</organism>
<name>A0A1D7TZM2_9HYPH</name>
<sequence>MSDPFVPFCTAFEGTRRLASGSLSEVARAVKAAVDGGTREPLLVFDDASGQAIDFDLRGTEADVIARLPALAARLAPPRTQPLQTEGETAAGPRGKGRPKLGVIAREVTLLPRHWDWLAAQQGGASATLRRLVEQARRAGGASQQRRVAREAAYRFISATAGNLAGFEEATRALFADDRPRMEAQMAAWPEDICGHTLRLAWGDHVPSTEI</sequence>
<dbReference type="KEGG" id="bvv:BHK69_08915"/>
<feature type="region of interest" description="Disordered" evidence="1">
    <location>
        <begin position="78"/>
        <end position="98"/>
    </location>
</feature>
<reference evidence="2 3" key="1">
    <citation type="journal article" date="2015" name="Antonie Van Leeuwenhoek">
        <title>Bosea vaviloviae sp. nov., a new species of slow-growing rhizobia isolated from nodules of the relict species Vavilovia formosa (Stev.) Fed.</title>
        <authorList>
            <person name="Safronova V.I."/>
            <person name="Kuznetsova I.G."/>
            <person name="Sazanova A.L."/>
            <person name="Kimeklis A.K."/>
            <person name="Belimov A.A."/>
            <person name="Andronov E.E."/>
            <person name="Pinaev A.G."/>
            <person name="Chizhevskaya E.P."/>
            <person name="Pukhaev A.R."/>
            <person name="Popov K.P."/>
            <person name="Willems A."/>
            <person name="Tikhonovich I.A."/>
        </authorList>
    </citation>
    <scope>NUCLEOTIDE SEQUENCE [LARGE SCALE GENOMIC DNA]</scope>
    <source>
        <strain evidence="2 3">Vaf18</strain>
    </source>
</reference>
<protein>
    <recommendedName>
        <fullName evidence="4">DUF2239 domain-containing protein</fullName>
    </recommendedName>
</protein>
<dbReference type="EMBL" id="CP017147">
    <property type="protein sequence ID" value="AOO80566.1"/>
    <property type="molecule type" value="Genomic_DNA"/>
</dbReference>
<dbReference type="OrthoDB" id="282960at2"/>
<dbReference type="InterPro" id="IPR018715">
    <property type="entry name" value="DUF2239"/>
</dbReference>
<gene>
    <name evidence="2" type="ORF">BHK69_08915</name>
</gene>
<keyword evidence="3" id="KW-1185">Reference proteome</keyword>
<proteinExistence type="predicted"/>
<evidence type="ECO:0000313" key="2">
    <source>
        <dbReference type="EMBL" id="AOO80566.1"/>
    </source>
</evidence>